<dbReference type="EMBL" id="BAABKN010000003">
    <property type="protein sequence ID" value="GAA4723073.1"/>
    <property type="molecule type" value="Genomic_DNA"/>
</dbReference>
<comment type="caution">
    <text evidence="1">The sequence shown here is derived from an EMBL/GenBank/DDBJ whole genome shotgun (WGS) entry which is preliminary data.</text>
</comment>
<evidence type="ECO:0000313" key="1">
    <source>
        <dbReference type="EMBL" id="GAA4723073.1"/>
    </source>
</evidence>
<gene>
    <name evidence="1" type="ORF">GCM10023350_01610</name>
</gene>
<protein>
    <submittedName>
        <fullName evidence="1">Uncharacterized protein</fullName>
    </submittedName>
</protein>
<dbReference type="RefSeq" id="WP_345524610.1">
    <property type="nucleotide sequence ID" value="NZ_BAABKN010000003.1"/>
</dbReference>
<organism evidence="1 2">
    <name type="scientific">Nocardioides endophyticus</name>
    <dbReference type="NCBI Taxonomy" id="1353775"/>
    <lineage>
        <taxon>Bacteria</taxon>
        <taxon>Bacillati</taxon>
        <taxon>Actinomycetota</taxon>
        <taxon>Actinomycetes</taxon>
        <taxon>Propionibacteriales</taxon>
        <taxon>Nocardioidaceae</taxon>
        <taxon>Nocardioides</taxon>
    </lineage>
</organism>
<proteinExistence type="predicted"/>
<sequence>MAGMHLVGTNGSIDLTLDGLIFRRTTSAAASRGVARLHHVDWARVDRATIVTSGKGKPVVEIQVAGAPHVESRRHDPHAVKVKRRMLDDAQLFVDQVNSEVATRRRWDAAAAVDA</sequence>
<reference evidence="2" key="1">
    <citation type="journal article" date="2019" name="Int. J. Syst. Evol. Microbiol.">
        <title>The Global Catalogue of Microorganisms (GCM) 10K type strain sequencing project: providing services to taxonomists for standard genome sequencing and annotation.</title>
        <authorList>
            <consortium name="The Broad Institute Genomics Platform"/>
            <consortium name="The Broad Institute Genome Sequencing Center for Infectious Disease"/>
            <person name="Wu L."/>
            <person name="Ma J."/>
        </authorList>
    </citation>
    <scope>NUCLEOTIDE SEQUENCE [LARGE SCALE GENOMIC DNA]</scope>
    <source>
        <strain evidence="2">JCM 18532</strain>
    </source>
</reference>
<accession>A0ABP8Y6R4</accession>
<dbReference type="Proteomes" id="UP001499882">
    <property type="component" value="Unassembled WGS sequence"/>
</dbReference>
<keyword evidence="2" id="KW-1185">Reference proteome</keyword>
<evidence type="ECO:0000313" key="2">
    <source>
        <dbReference type="Proteomes" id="UP001499882"/>
    </source>
</evidence>
<name>A0ABP8Y6R4_9ACTN</name>